<proteinExistence type="predicted"/>
<protein>
    <submittedName>
        <fullName evidence="1">RNA polymerase II transcription factor B 52 kDa subunit</fullName>
    </submittedName>
</protein>
<evidence type="ECO:0000313" key="1">
    <source>
        <dbReference type="EMBL" id="KAJ1902187.1"/>
    </source>
</evidence>
<comment type="caution">
    <text evidence="1">The sequence shown here is derived from an EMBL/GenBank/DDBJ whole genome shotgun (WGS) entry which is preliminary data.</text>
</comment>
<reference evidence="1" key="1">
    <citation type="submission" date="2022-07" db="EMBL/GenBank/DDBJ databases">
        <title>Phylogenomic reconstructions and comparative analyses of Kickxellomycotina fungi.</title>
        <authorList>
            <person name="Reynolds N.K."/>
            <person name="Stajich J.E."/>
            <person name="Barry K."/>
            <person name="Grigoriev I.V."/>
            <person name="Crous P."/>
            <person name="Smith M.E."/>
        </authorList>
    </citation>
    <scope>NUCLEOTIDE SEQUENCE</scope>
    <source>
        <strain evidence="1">Benny 63K</strain>
    </source>
</reference>
<accession>A0ACC1IWL2</accession>
<keyword evidence="2" id="KW-1185">Reference proteome</keyword>
<name>A0ACC1IWL2_9FUNG</name>
<gene>
    <name evidence="1" type="primary">TFB2</name>
    <name evidence="1" type="ORF">LPJ66_000182</name>
</gene>
<evidence type="ECO:0000313" key="2">
    <source>
        <dbReference type="Proteomes" id="UP001150581"/>
    </source>
</evidence>
<sequence length="525" mass="58260">MATQMGSEEEFKSTIAEYLESLPAQFSRRVFSSPAACLAIFRLLSTIGKQLIMSMLYLDSPIRLQDVHQWARQDHQRLVKSKVHQLRKLQILVEEKGNVSLNPVFREQLRNALTGGGDFSTFGIPYTGAGDPKVTPAWLARYANQKWEAILHVMVGQSADVRPPSDSVRHILKSSRLMEEEKSGGMQITNSGFQFLLQDSGSQVWTVLLQYLRLAEMENMDVVEVLNFLFQLVSLQLGRSYSTRELTGNQRKMLNELRDFGLMYLDETDSRRFYPTHLITSLTSGSGSKETASGSNSTNNSKTDIGSLRSKITGVGSVGKVRTSELLAPSEKGFVILETNCRVYAYTDSPLQIAILNLFVHLVSRFSNFITGALTRNSVRRALTHGITADQMIAFLTTHAHPQMQGNTPVLPVTVTDQIRLWEKEKNSLRPSNAYYYKDFNQKQEFERVFKYAQDINVILWASIEKRQLVVSRQGHLKIVEFIQSVRSNSKSAAGANAASSAAGANAASSAAAATATASNAPSAS</sequence>
<organism evidence="1 2">
    <name type="scientific">Kickxella alabastrina</name>
    <dbReference type="NCBI Taxonomy" id="61397"/>
    <lineage>
        <taxon>Eukaryota</taxon>
        <taxon>Fungi</taxon>
        <taxon>Fungi incertae sedis</taxon>
        <taxon>Zoopagomycota</taxon>
        <taxon>Kickxellomycotina</taxon>
        <taxon>Kickxellomycetes</taxon>
        <taxon>Kickxellales</taxon>
        <taxon>Kickxellaceae</taxon>
        <taxon>Kickxella</taxon>
    </lineage>
</organism>
<dbReference type="EMBL" id="JANBPG010000004">
    <property type="protein sequence ID" value="KAJ1902187.1"/>
    <property type="molecule type" value="Genomic_DNA"/>
</dbReference>
<dbReference type="Proteomes" id="UP001150581">
    <property type="component" value="Unassembled WGS sequence"/>
</dbReference>